<dbReference type="GO" id="GO:0016787">
    <property type="term" value="F:hydrolase activity"/>
    <property type="evidence" value="ECO:0007669"/>
    <property type="project" value="UniProtKB-KW"/>
</dbReference>
<evidence type="ECO:0000313" key="3">
    <source>
        <dbReference type="Proteomes" id="UP000011566"/>
    </source>
</evidence>
<dbReference type="EMBL" id="AOMB01000006">
    <property type="protein sequence ID" value="EMA41239.1"/>
    <property type="molecule type" value="Genomic_DNA"/>
</dbReference>
<dbReference type="AlphaFoldDB" id="M0M9D0"/>
<keyword evidence="3" id="KW-1185">Reference proteome</keyword>
<protein>
    <submittedName>
        <fullName evidence="2">Alpha/beta hydrolase</fullName>
    </submittedName>
</protein>
<dbReference type="Gene3D" id="3.40.50.1820">
    <property type="entry name" value="alpha/beta hydrolase"/>
    <property type="match status" value="1"/>
</dbReference>
<dbReference type="PATRIC" id="fig|1132509.6.peg.543"/>
<organism evidence="2 3">
    <name type="scientific">Halococcus hamelinensis 100A6</name>
    <dbReference type="NCBI Taxonomy" id="1132509"/>
    <lineage>
        <taxon>Archaea</taxon>
        <taxon>Methanobacteriati</taxon>
        <taxon>Methanobacteriota</taxon>
        <taxon>Stenosarchaea group</taxon>
        <taxon>Halobacteria</taxon>
        <taxon>Halobacteriales</taxon>
        <taxon>Halococcaceae</taxon>
        <taxon>Halococcus</taxon>
    </lineage>
</organism>
<dbReference type="Proteomes" id="UP000011566">
    <property type="component" value="Unassembled WGS sequence"/>
</dbReference>
<feature type="region of interest" description="Disordered" evidence="1">
    <location>
        <begin position="213"/>
        <end position="239"/>
    </location>
</feature>
<gene>
    <name evidence="2" type="ORF">C447_02302</name>
</gene>
<dbReference type="SUPFAM" id="SSF53474">
    <property type="entry name" value="alpha/beta-Hydrolases"/>
    <property type="match status" value="1"/>
</dbReference>
<dbReference type="eggNOG" id="arCOG01648">
    <property type="taxonomic scope" value="Archaea"/>
</dbReference>
<proteinExistence type="predicted"/>
<sequence>MLYDRAVAALLDGPVEEHHVETAVGETHLLLAGDPDAKPLLVPQGGNVTTPVTLAWVEALANEYRLLAPDTPGQPRKTTARAADYGRWLVALLDALGVEAVPAVGISHGAGVLLEAPDRFESVSLVVPAGFGVEPPAGLARVGVPSLAYRFLPRCWLLDRALGSLATELPASLPPVVRDTIAADDPFFPARTIGPRIRTTFPECREGLTLPDERHLLGPTGRSRTRRTRRAFLGSESPA</sequence>
<accession>M0M9D0</accession>
<dbReference type="InterPro" id="IPR029058">
    <property type="entry name" value="AB_hydrolase_fold"/>
</dbReference>
<keyword evidence="2" id="KW-0378">Hydrolase</keyword>
<name>M0M9D0_9EURY</name>
<evidence type="ECO:0000256" key="1">
    <source>
        <dbReference type="SAM" id="MobiDB-lite"/>
    </source>
</evidence>
<comment type="caution">
    <text evidence="2">The sequence shown here is derived from an EMBL/GenBank/DDBJ whole genome shotgun (WGS) entry which is preliminary data.</text>
</comment>
<evidence type="ECO:0000313" key="2">
    <source>
        <dbReference type="EMBL" id="EMA41239.1"/>
    </source>
</evidence>
<dbReference type="OrthoDB" id="7531at2157"/>
<reference evidence="2 3" key="1">
    <citation type="journal article" date="2014" name="PLoS Genet.">
        <title>Phylogenetically driven sequencing of extremely halophilic archaea reveals strategies for static and dynamic osmo-response.</title>
        <authorList>
            <person name="Becker E.A."/>
            <person name="Seitzer P.M."/>
            <person name="Tritt A."/>
            <person name="Larsen D."/>
            <person name="Krusor M."/>
            <person name="Yao A.I."/>
            <person name="Wu D."/>
            <person name="Madern D."/>
            <person name="Eisen J.A."/>
            <person name="Darling A.E."/>
            <person name="Facciotti M.T."/>
        </authorList>
    </citation>
    <scope>NUCLEOTIDE SEQUENCE [LARGE SCALE GENOMIC DNA]</scope>
    <source>
        <strain evidence="2 3">100A6</strain>
    </source>
</reference>